<dbReference type="AlphaFoldDB" id="A0A6P8Y0A7"/>
<dbReference type="Gene3D" id="1.20.120.430">
    <property type="entry name" value="tRNA modification GTPase MnmE domain 2"/>
    <property type="match status" value="1"/>
</dbReference>
<dbReference type="PANTHER" id="PTHR42714">
    <property type="entry name" value="TRNA MODIFICATION GTPASE GTPBP3"/>
    <property type="match status" value="1"/>
</dbReference>
<evidence type="ECO:0000259" key="7">
    <source>
        <dbReference type="Pfam" id="PF01926"/>
    </source>
</evidence>
<dbReference type="InterPro" id="IPR025867">
    <property type="entry name" value="MnmE_helical"/>
</dbReference>
<dbReference type="InterPro" id="IPR027417">
    <property type="entry name" value="P-loop_NTPase"/>
</dbReference>
<evidence type="ECO:0000259" key="9">
    <source>
        <dbReference type="Pfam" id="PF12631"/>
    </source>
</evidence>
<dbReference type="SUPFAM" id="SSF52540">
    <property type="entry name" value="P-loop containing nucleoside triphosphate hydrolases"/>
    <property type="match status" value="1"/>
</dbReference>
<dbReference type="InterPro" id="IPR027368">
    <property type="entry name" value="MnmE_dom2"/>
</dbReference>
<keyword evidence="10" id="KW-1185">Reference proteome</keyword>
<feature type="domain" description="MnmE helical" evidence="9">
    <location>
        <begin position="175"/>
        <end position="520"/>
    </location>
</feature>
<dbReference type="SUPFAM" id="SSF116878">
    <property type="entry name" value="TrmE connector domain"/>
    <property type="match status" value="1"/>
</dbReference>
<keyword evidence="5 6" id="KW-0342">GTP-binding</keyword>
<dbReference type="GO" id="GO:0005739">
    <property type="term" value="C:mitochondrion"/>
    <property type="evidence" value="ECO:0007669"/>
    <property type="project" value="UniProtKB-SubCell"/>
</dbReference>
<sequence length="523" mass="58768">MHRLVLKSIVRENHLDFVFLCACARSIRHFMMALLRTFSYGSIFRRFATSSGCTIYSLSSGHVKCGVSVIRVSGPQTKQALRALVNNTEYEPKQRQAYLKSFFHPATKDVIDKGLLLWFPGPASFTGEDACEFQVHGSLAVISAMLDALGQVPGLRPAQPGEFTKRAFFGGKLDLTEVEGLADLIHAETEAQRKQALLQSTGALARLYDNWRKRLIRCCAHLEAYIDFAEEEQIEGGVILQLTKELNAIMRDIRLHLNDQRQGELLRDGVRTVIIGAPNVGKSSLLNLLCQRSVSIVTAQAGTTRDIIETTHNFGGYPVVFADTAGLRKQTADAIEVEGMARAKQCLAQSDLILLLTDARRLREVNSNEALPTHIESYLQELDIPQELCDGKRLQLVANKTDTLTEKECQSLSKFENVLTLSCHKQDNLPQFLGSLEQLLQQLCGTPQAEHPRITHMRYRQQLERCIEHIEIFLRDYKPDVYPDMAIAAQQLRKSIRCIERITGHVSCEDILDVVFKDFCIGK</sequence>
<dbReference type="GO" id="GO:0003924">
    <property type="term" value="F:GTPase activity"/>
    <property type="evidence" value="ECO:0007669"/>
    <property type="project" value="InterPro"/>
</dbReference>
<evidence type="ECO:0000313" key="10">
    <source>
        <dbReference type="Proteomes" id="UP000515160"/>
    </source>
</evidence>
<dbReference type="InterPro" id="IPR006073">
    <property type="entry name" value="GTP-bd"/>
</dbReference>
<dbReference type="Gene3D" id="3.40.50.300">
    <property type="entry name" value="P-loop containing nucleotide triphosphate hydrolases"/>
    <property type="match status" value="1"/>
</dbReference>
<keyword evidence="3 6" id="KW-0819">tRNA processing</keyword>
<dbReference type="InterPro" id="IPR027266">
    <property type="entry name" value="TrmE/GcvT-like"/>
</dbReference>
<evidence type="ECO:0000256" key="2">
    <source>
        <dbReference type="ARBA" id="ARBA00011043"/>
    </source>
</evidence>
<evidence type="ECO:0000313" key="11">
    <source>
        <dbReference type="RefSeq" id="XP_034116960.2"/>
    </source>
</evidence>
<dbReference type="GO" id="GO:0002098">
    <property type="term" value="P:tRNA wobble uridine modification"/>
    <property type="evidence" value="ECO:0007669"/>
    <property type="project" value="TreeGrafter"/>
</dbReference>
<dbReference type="NCBIfam" id="NF003661">
    <property type="entry name" value="PRK05291.1-3"/>
    <property type="match status" value="1"/>
</dbReference>
<dbReference type="PANTHER" id="PTHR42714:SF2">
    <property type="entry name" value="TRNA MODIFICATION GTPASE GTPBP3, MITOCHONDRIAL"/>
    <property type="match status" value="1"/>
</dbReference>
<evidence type="ECO:0000256" key="5">
    <source>
        <dbReference type="ARBA" id="ARBA00023134"/>
    </source>
</evidence>
<dbReference type="HAMAP" id="MF_00379">
    <property type="entry name" value="GTPase_MnmE"/>
    <property type="match status" value="1"/>
</dbReference>
<dbReference type="NCBIfam" id="TIGR00231">
    <property type="entry name" value="small_GTP"/>
    <property type="match status" value="1"/>
</dbReference>
<dbReference type="InterPro" id="IPR005225">
    <property type="entry name" value="Small_GTP-bd"/>
</dbReference>
<dbReference type="Proteomes" id="UP000515160">
    <property type="component" value="Chromosome 2R"/>
</dbReference>
<dbReference type="CDD" id="cd04164">
    <property type="entry name" value="trmE"/>
    <property type="match status" value="1"/>
</dbReference>
<evidence type="ECO:0000256" key="3">
    <source>
        <dbReference type="ARBA" id="ARBA00022694"/>
    </source>
</evidence>
<dbReference type="InterPro" id="IPR018948">
    <property type="entry name" value="GTP-bd_TrmE_N"/>
</dbReference>
<dbReference type="NCBIfam" id="TIGR00450">
    <property type="entry name" value="mnmE_trmE_thdF"/>
    <property type="match status" value="1"/>
</dbReference>
<dbReference type="Pfam" id="PF10396">
    <property type="entry name" value="TrmE_N"/>
    <property type="match status" value="1"/>
</dbReference>
<dbReference type="Pfam" id="PF12631">
    <property type="entry name" value="MnmE_helical"/>
    <property type="match status" value="1"/>
</dbReference>
<evidence type="ECO:0000256" key="1">
    <source>
        <dbReference type="ARBA" id="ARBA00004173"/>
    </source>
</evidence>
<dbReference type="Gene3D" id="3.30.1360.120">
    <property type="entry name" value="Probable tRNA modification gtpase trme, domain 1"/>
    <property type="match status" value="1"/>
</dbReference>
<dbReference type="OrthoDB" id="188276at2759"/>
<dbReference type="GO" id="GO:0005525">
    <property type="term" value="F:GTP binding"/>
    <property type="evidence" value="ECO:0007669"/>
    <property type="project" value="UniProtKB-KW"/>
</dbReference>
<evidence type="ECO:0000256" key="4">
    <source>
        <dbReference type="ARBA" id="ARBA00022741"/>
    </source>
</evidence>
<dbReference type="FunFam" id="3.30.1360.120:FF:000007">
    <property type="entry name" value="tRNA modification GTPase GTPBP3, mitochondrial"/>
    <property type="match status" value="1"/>
</dbReference>
<dbReference type="InterPro" id="IPR004520">
    <property type="entry name" value="GTPase_MnmE"/>
</dbReference>
<feature type="domain" description="G" evidence="7">
    <location>
        <begin position="272"/>
        <end position="381"/>
    </location>
</feature>
<dbReference type="Pfam" id="PF01926">
    <property type="entry name" value="MMR_HSR1"/>
    <property type="match status" value="1"/>
</dbReference>
<keyword evidence="4 6" id="KW-0547">Nucleotide-binding</keyword>
<organism evidence="10 11">
    <name type="scientific">Drosophila albomicans</name>
    <name type="common">Fruit fly</name>
    <dbReference type="NCBI Taxonomy" id="7291"/>
    <lineage>
        <taxon>Eukaryota</taxon>
        <taxon>Metazoa</taxon>
        <taxon>Ecdysozoa</taxon>
        <taxon>Arthropoda</taxon>
        <taxon>Hexapoda</taxon>
        <taxon>Insecta</taxon>
        <taxon>Pterygota</taxon>
        <taxon>Neoptera</taxon>
        <taxon>Endopterygota</taxon>
        <taxon>Diptera</taxon>
        <taxon>Brachycera</taxon>
        <taxon>Muscomorpha</taxon>
        <taxon>Ephydroidea</taxon>
        <taxon>Drosophilidae</taxon>
        <taxon>Drosophila</taxon>
    </lineage>
</organism>
<accession>A0A6P8Y0A7</accession>
<name>A0A6P8Y0A7_DROAB</name>
<feature type="domain" description="GTP-binding protein TrmE N-terminal" evidence="8">
    <location>
        <begin position="54"/>
        <end position="172"/>
    </location>
</feature>
<protein>
    <submittedName>
        <fullName evidence="11">tRNA modification GTPase GTPBP3, mitochondrial</fullName>
    </submittedName>
</protein>
<evidence type="ECO:0000256" key="6">
    <source>
        <dbReference type="RuleBase" id="RU003313"/>
    </source>
</evidence>
<dbReference type="RefSeq" id="XP_034116960.2">
    <property type="nucleotide sequence ID" value="XM_034261069.2"/>
</dbReference>
<dbReference type="GO" id="GO:0030488">
    <property type="term" value="P:tRNA methylation"/>
    <property type="evidence" value="ECO:0007669"/>
    <property type="project" value="TreeGrafter"/>
</dbReference>
<dbReference type="GeneID" id="117576374"/>
<dbReference type="InterPro" id="IPR031168">
    <property type="entry name" value="G_TrmE"/>
</dbReference>
<gene>
    <name evidence="11" type="primary">LOC117576374</name>
</gene>
<proteinExistence type="inferred from homology"/>
<reference evidence="11" key="1">
    <citation type="submission" date="2025-08" db="UniProtKB">
        <authorList>
            <consortium name="RefSeq"/>
        </authorList>
    </citation>
    <scope>IDENTIFICATION</scope>
    <source>
        <strain evidence="11">15112-1751.03</strain>
        <tissue evidence="11">Whole Adult</tissue>
    </source>
</reference>
<dbReference type="CDD" id="cd14858">
    <property type="entry name" value="TrmE_N"/>
    <property type="match status" value="1"/>
</dbReference>
<comment type="similarity">
    <text evidence="2 6">Belongs to the TRAFAC class TrmE-Era-EngA-EngB-Septin-like GTPase superfamily. TrmE GTPase family.</text>
</comment>
<comment type="subcellular location">
    <subcellularLocation>
        <location evidence="1">Mitochondrion</location>
    </subcellularLocation>
</comment>
<evidence type="ECO:0000259" key="8">
    <source>
        <dbReference type="Pfam" id="PF10396"/>
    </source>
</evidence>